<reference evidence="3" key="1">
    <citation type="submission" date="2020-10" db="EMBL/GenBank/DDBJ databases">
        <authorList>
            <person name="Castelo-Branco R."/>
            <person name="Eusebio N."/>
            <person name="Adriana R."/>
            <person name="Vieira A."/>
            <person name="Brugerolle De Fraissinette N."/>
            <person name="Rezende De Castro R."/>
            <person name="Schneider M.P."/>
            <person name="Vasconcelos V."/>
            <person name="Leao P.N."/>
        </authorList>
    </citation>
    <scope>NUCLEOTIDE SEQUENCE</scope>
    <source>
        <strain evidence="3">LEGE 07157</strain>
    </source>
</reference>
<keyword evidence="4" id="KW-1185">Reference proteome</keyword>
<dbReference type="Gene3D" id="1.25.40.20">
    <property type="entry name" value="Ankyrin repeat-containing domain"/>
    <property type="match status" value="1"/>
</dbReference>
<dbReference type="PROSITE" id="PS50297">
    <property type="entry name" value="ANK_REP_REGION"/>
    <property type="match status" value="1"/>
</dbReference>
<dbReference type="SMART" id="SM00248">
    <property type="entry name" value="ANK"/>
    <property type="match status" value="1"/>
</dbReference>
<proteinExistence type="predicted"/>
<dbReference type="PROSITE" id="PS50088">
    <property type="entry name" value="ANK_REPEAT"/>
    <property type="match status" value="1"/>
</dbReference>
<evidence type="ECO:0000313" key="3">
    <source>
        <dbReference type="EMBL" id="MBE9115246.1"/>
    </source>
</evidence>
<evidence type="ECO:0000256" key="2">
    <source>
        <dbReference type="SAM" id="MobiDB-lite"/>
    </source>
</evidence>
<dbReference type="AlphaFoldDB" id="A0A8J7B7G9"/>
<feature type="region of interest" description="Disordered" evidence="2">
    <location>
        <begin position="116"/>
        <end position="152"/>
    </location>
</feature>
<dbReference type="InterPro" id="IPR036770">
    <property type="entry name" value="Ankyrin_rpt-contain_sf"/>
</dbReference>
<protein>
    <submittedName>
        <fullName evidence="3">Ankyrin repeat domain-containing protein</fullName>
    </submittedName>
</protein>
<evidence type="ECO:0000256" key="1">
    <source>
        <dbReference type="PROSITE-ProRule" id="PRU00023"/>
    </source>
</evidence>
<feature type="compositionally biased region" description="Polar residues" evidence="2">
    <location>
        <begin position="127"/>
        <end position="152"/>
    </location>
</feature>
<dbReference type="EMBL" id="JADEWZ010000005">
    <property type="protein sequence ID" value="MBE9115246.1"/>
    <property type="molecule type" value="Genomic_DNA"/>
</dbReference>
<keyword evidence="1" id="KW-0040">ANK repeat</keyword>
<dbReference type="InterPro" id="IPR002110">
    <property type="entry name" value="Ankyrin_rpt"/>
</dbReference>
<dbReference type="Proteomes" id="UP000654482">
    <property type="component" value="Unassembled WGS sequence"/>
</dbReference>
<feature type="repeat" description="ANK" evidence="1">
    <location>
        <begin position="42"/>
        <end position="74"/>
    </location>
</feature>
<organism evidence="3 4">
    <name type="scientific">Lusitaniella coriacea LEGE 07157</name>
    <dbReference type="NCBI Taxonomy" id="945747"/>
    <lineage>
        <taxon>Bacteria</taxon>
        <taxon>Bacillati</taxon>
        <taxon>Cyanobacteriota</taxon>
        <taxon>Cyanophyceae</taxon>
        <taxon>Spirulinales</taxon>
        <taxon>Lusitaniellaceae</taxon>
        <taxon>Lusitaniella</taxon>
    </lineage>
</organism>
<dbReference type="RefSeq" id="WP_194028328.1">
    <property type="nucleotide sequence ID" value="NZ_JADEWZ010000005.1"/>
</dbReference>
<dbReference type="PANTHER" id="PTHR24183:SF1">
    <property type="entry name" value="FIBRONECTIN TYPE 3 AND ANKYRIN REPEAT DOMAINS PROTEIN 1"/>
    <property type="match status" value="1"/>
</dbReference>
<comment type="caution">
    <text evidence="3">The sequence shown here is derived from an EMBL/GenBank/DDBJ whole genome shotgun (WGS) entry which is preliminary data.</text>
</comment>
<evidence type="ECO:0000313" key="4">
    <source>
        <dbReference type="Proteomes" id="UP000654482"/>
    </source>
</evidence>
<dbReference type="PANTHER" id="PTHR24183">
    <property type="entry name" value="FIBRONECTIN TYPE 3 AND ANKYRIN REPEAT DOMAINS PROTEIN 1"/>
    <property type="match status" value="1"/>
</dbReference>
<sequence length="152" mass="16743">MNKSNIMEELFDAIEDRDPKKICDLINLGCDINGNCGSAFEDGITFLMVAVATGNLEIVKLLVQLGADVSAESHHGDSALLTSVLNGFQNIFDYLELLTSSEIRVAVNRHIETGKTYPPKASELRQRSSGRNNRYNDSSDQSQRYAKKSSQG</sequence>
<dbReference type="Pfam" id="PF12796">
    <property type="entry name" value="Ank_2"/>
    <property type="match status" value="1"/>
</dbReference>
<gene>
    <name evidence="3" type="ORF">IQ249_04960</name>
</gene>
<name>A0A8J7B7G9_9CYAN</name>
<accession>A0A8J7B7G9</accession>
<dbReference type="SUPFAM" id="SSF48403">
    <property type="entry name" value="Ankyrin repeat"/>
    <property type="match status" value="1"/>
</dbReference>